<organism evidence="1 2">
    <name type="scientific">Roseivirga misakiensis</name>
    <dbReference type="NCBI Taxonomy" id="1563681"/>
    <lineage>
        <taxon>Bacteria</taxon>
        <taxon>Pseudomonadati</taxon>
        <taxon>Bacteroidota</taxon>
        <taxon>Cytophagia</taxon>
        <taxon>Cytophagales</taxon>
        <taxon>Roseivirgaceae</taxon>
        <taxon>Roseivirga</taxon>
    </lineage>
</organism>
<dbReference type="STRING" id="1563681.BFP71_18960"/>
<reference evidence="1 2" key="1">
    <citation type="submission" date="2016-08" db="EMBL/GenBank/DDBJ databases">
        <title>Draft genome of Fabibacter sp. strain SK-8.</title>
        <authorList>
            <person name="Wong S.-K."/>
            <person name="Hamasaki K."/>
            <person name="Yoshizawa S."/>
        </authorList>
    </citation>
    <scope>NUCLEOTIDE SEQUENCE [LARGE SCALE GENOMIC DNA]</scope>
    <source>
        <strain evidence="1 2">SK-8</strain>
    </source>
</reference>
<accession>A0A1E5T253</accession>
<dbReference type="AlphaFoldDB" id="A0A1E5T253"/>
<dbReference type="EMBL" id="MDGQ01000005">
    <property type="protein sequence ID" value="OEK05465.1"/>
    <property type="molecule type" value="Genomic_DNA"/>
</dbReference>
<keyword evidence="2" id="KW-1185">Reference proteome</keyword>
<sequence length="164" mass="19162">MKKIYLLIMIVTVTFGCDNKNESRIERRYFENVALTLPEDNPGAYVEWEQGDKTAIVFSYQHEDDKNISDDELTELLYIEIPRDISEFDIDLAANQIESEIAVYFVHSCFCYFEEPFTFIKKEISGKKVSNNQWNVSFDIIAEFDGREYPLKDTGTYVLSSFEN</sequence>
<evidence type="ECO:0000313" key="2">
    <source>
        <dbReference type="Proteomes" id="UP000095552"/>
    </source>
</evidence>
<evidence type="ECO:0008006" key="3">
    <source>
        <dbReference type="Google" id="ProtNLM"/>
    </source>
</evidence>
<evidence type="ECO:0000313" key="1">
    <source>
        <dbReference type="EMBL" id="OEK05465.1"/>
    </source>
</evidence>
<comment type="caution">
    <text evidence="1">The sequence shown here is derived from an EMBL/GenBank/DDBJ whole genome shotgun (WGS) entry which is preliminary data.</text>
</comment>
<dbReference type="OrthoDB" id="981312at2"/>
<proteinExistence type="predicted"/>
<dbReference type="Proteomes" id="UP000095552">
    <property type="component" value="Unassembled WGS sequence"/>
</dbReference>
<name>A0A1E5T253_9BACT</name>
<dbReference type="PROSITE" id="PS51257">
    <property type="entry name" value="PROKAR_LIPOPROTEIN"/>
    <property type="match status" value="1"/>
</dbReference>
<dbReference type="RefSeq" id="WP_069836969.1">
    <property type="nucleotide sequence ID" value="NZ_MDGQ01000005.1"/>
</dbReference>
<protein>
    <recommendedName>
        <fullName evidence="3">Lipoprotein</fullName>
    </recommendedName>
</protein>
<gene>
    <name evidence="1" type="ORF">BFP71_18960</name>
</gene>